<organism evidence="1">
    <name type="scientific">uncultured Campylobacterales bacterium</name>
    <dbReference type="NCBI Taxonomy" id="352960"/>
    <lineage>
        <taxon>Bacteria</taxon>
        <taxon>Pseudomonadati</taxon>
        <taxon>Campylobacterota</taxon>
        <taxon>Epsilonproteobacteria</taxon>
        <taxon>Campylobacterales</taxon>
        <taxon>environmental samples</taxon>
    </lineage>
</organism>
<name>A0A6S6T4C7_9BACT</name>
<gene>
    <name evidence="1" type="ORF">HELGO_WM8244</name>
</gene>
<dbReference type="EMBL" id="CACVAW010000061">
    <property type="protein sequence ID" value="CAA6814103.1"/>
    <property type="molecule type" value="Genomic_DNA"/>
</dbReference>
<reference evidence="1" key="1">
    <citation type="submission" date="2020-01" db="EMBL/GenBank/DDBJ databases">
        <authorList>
            <person name="Meier V. D."/>
            <person name="Meier V D."/>
        </authorList>
    </citation>
    <scope>NUCLEOTIDE SEQUENCE</scope>
    <source>
        <strain evidence="1">HLG_WM_MAG_12</strain>
    </source>
</reference>
<accession>A0A6S6T4C7</accession>
<protein>
    <submittedName>
        <fullName evidence="1">Uncharacterized protein</fullName>
    </submittedName>
</protein>
<dbReference type="AlphaFoldDB" id="A0A6S6T4C7"/>
<sequence length="66" mass="7347">MVNSSSKKQVGQVLVKTYKQGGIKTNVELESVNIPYKLAPKSKMLFSGSVKSYEIVDNLKFIHTSK</sequence>
<evidence type="ECO:0000313" key="1">
    <source>
        <dbReference type="EMBL" id="CAA6814103.1"/>
    </source>
</evidence>
<proteinExistence type="predicted"/>